<keyword evidence="4" id="KW-1185">Reference proteome</keyword>
<keyword evidence="1" id="KW-0479">Metal-binding</keyword>
<evidence type="ECO:0000313" key="3">
    <source>
        <dbReference type="EnsemblPlants" id="Kaladp0045s0092.1.v1.1.CDS.1"/>
    </source>
</evidence>
<dbReference type="GO" id="GO:0008270">
    <property type="term" value="F:zinc ion binding"/>
    <property type="evidence" value="ECO:0007669"/>
    <property type="project" value="UniProtKB-KW"/>
</dbReference>
<keyword evidence="1" id="KW-0863">Zinc-finger</keyword>
<dbReference type="SUPFAM" id="SSF57850">
    <property type="entry name" value="RING/U-box"/>
    <property type="match status" value="1"/>
</dbReference>
<dbReference type="SMART" id="SM00184">
    <property type="entry name" value="RING"/>
    <property type="match status" value="1"/>
</dbReference>
<dbReference type="PANTHER" id="PTHR46629">
    <property type="entry name" value="OS01G0917900 PROTEIN"/>
    <property type="match status" value="1"/>
</dbReference>
<dbReference type="InterPro" id="IPR013083">
    <property type="entry name" value="Znf_RING/FYVE/PHD"/>
</dbReference>
<evidence type="ECO:0000256" key="1">
    <source>
        <dbReference type="PROSITE-ProRule" id="PRU00175"/>
    </source>
</evidence>
<reference evidence="3" key="1">
    <citation type="submission" date="2021-01" db="UniProtKB">
        <authorList>
            <consortium name="EnsemblPlants"/>
        </authorList>
    </citation>
    <scope>IDENTIFICATION</scope>
</reference>
<dbReference type="Gramene" id="Kaladp0045s0092.1.v1.1">
    <property type="protein sequence ID" value="Kaladp0045s0092.1.v1.1.CDS.1"/>
    <property type="gene ID" value="Kaladp0045s0092.v1.1"/>
</dbReference>
<name>A0A7N0ZX28_KALFE</name>
<dbReference type="InterPro" id="IPR001841">
    <property type="entry name" value="Znf_RING"/>
</dbReference>
<feature type="domain" description="RING-type" evidence="2">
    <location>
        <begin position="136"/>
        <end position="174"/>
    </location>
</feature>
<dbReference type="OMA" id="PEPECTH"/>
<keyword evidence="1" id="KW-0862">Zinc</keyword>
<dbReference type="Proteomes" id="UP000594263">
    <property type="component" value="Unplaced"/>
</dbReference>
<evidence type="ECO:0000313" key="4">
    <source>
        <dbReference type="Proteomes" id="UP000594263"/>
    </source>
</evidence>
<proteinExistence type="predicted"/>
<dbReference type="Gene3D" id="3.30.40.10">
    <property type="entry name" value="Zinc/RING finger domain, C3HC4 (zinc finger)"/>
    <property type="match status" value="1"/>
</dbReference>
<sequence length="184" mass="19597">MDGGGAASGRRRSFKKRLGLDIITCCCAAWGLAPSTISVPESENDEEIILPPENDTQQLIPPPCTADGAVACSPPPRRAMNLAAALAVERNSRAVEAAGQGVKYVAGESPYTRRRVSLMRLFAEEVAAGEASGVVCCVCMVRIKGAAFIPCGHTYCRECSRELSVGHGTCPLCNRRIVEILDIF</sequence>
<organism evidence="3 4">
    <name type="scientific">Kalanchoe fedtschenkoi</name>
    <name type="common">Lavender scallops</name>
    <name type="synonym">South American air plant</name>
    <dbReference type="NCBI Taxonomy" id="63787"/>
    <lineage>
        <taxon>Eukaryota</taxon>
        <taxon>Viridiplantae</taxon>
        <taxon>Streptophyta</taxon>
        <taxon>Embryophyta</taxon>
        <taxon>Tracheophyta</taxon>
        <taxon>Spermatophyta</taxon>
        <taxon>Magnoliopsida</taxon>
        <taxon>eudicotyledons</taxon>
        <taxon>Gunneridae</taxon>
        <taxon>Pentapetalae</taxon>
        <taxon>Saxifragales</taxon>
        <taxon>Crassulaceae</taxon>
        <taxon>Kalanchoe</taxon>
    </lineage>
</organism>
<accession>A0A7N0ZX28</accession>
<dbReference type="Pfam" id="PF13920">
    <property type="entry name" value="zf-C3HC4_3"/>
    <property type="match status" value="1"/>
</dbReference>
<dbReference type="PROSITE" id="PS50089">
    <property type="entry name" value="ZF_RING_2"/>
    <property type="match status" value="1"/>
</dbReference>
<dbReference type="AlphaFoldDB" id="A0A7N0ZX28"/>
<evidence type="ECO:0000259" key="2">
    <source>
        <dbReference type="PROSITE" id="PS50089"/>
    </source>
</evidence>
<dbReference type="EnsemblPlants" id="Kaladp0045s0092.1.v1.1">
    <property type="protein sequence ID" value="Kaladp0045s0092.1.v1.1.CDS.1"/>
    <property type="gene ID" value="Kaladp0045s0092.v1.1"/>
</dbReference>
<protein>
    <recommendedName>
        <fullName evidence="2">RING-type domain-containing protein</fullName>
    </recommendedName>
</protein>